<dbReference type="InterPro" id="IPR000719">
    <property type="entry name" value="Prot_kinase_dom"/>
</dbReference>
<feature type="transmembrane region" description="Helical" evidence="20">
    <location>
        <begin position="898"/>
        <end position="922"/>
    </location>
</feature>
<evidence type="ECO:0000313" key="24">
    <source>
        <dbReference type="WBParaSite" id="Pan_g367.t1"/>
    </source>
</evidence>
<dbReference type="InterPro" id="IPR002172">
    <property type="entry name" value="LDrepeatLR_classA_rpt"/>
</dbReference>
<keyword evidence="6 17" id="KW-0547">Nucleotide-binding</keyword>
<evidence type="ECO:0000256" key="17">
    <source>
        <dbReference type="PROSITE-ProRule" id="PRU10141"/>
    </source>
</evidence>
<feature type="binding site" evidence="17">
    <location>
        <position position="1024"/>
    </location>
    <ligand>
        <name>ATP</name>
        <dbReference type="ChEBI" id="CHEBI:30616"/>
    </ligand>
</feature>
<dbReference type="WBParaSite" id="Pan_g367.t1">
    <property type="protein sequence ID" value="Pan_g367.t1"/>
    <property type="gene ID" value="Pan_g367"/>
</dbReference>
<dbReference type="PANTHER" id="PTHR24416">
    <property type="entry name" value="TYROSINE-PROTEIN KINASE RECEPTOR"/>
    <property type="match status" value="1"/>
</dbReference>
<reference evidence="24" key="2">
    <citation type="submission" date="2020-10" db="UniProtKB">
        <authorList>
            <consortium name="WormBaseParasite"/>
        </authorList>
    </citation>
    <scope>IDENTIFICATION</scope>
</reference>
<dbReference type="FunFam" id="1.10.510.10:FF:000113">
    <property type="entry name" value="Tyrosine-protein kinase receptor"/>
    <property type="match status" value="1"/>
</dbReference>
<dbReference type="PROSITE" id="PS00239">
    <property type="entry name" value="RECEPTOR_TYR_KIN_II"/>
    <property type="match status" value="1"/>
</dbReference>
<dbReference type="EC" id="2.7.10.1" evidence="18"/>
<dbReference type="Pfam" id="PF07714">
    <property type="entry name" value="PK_Tyr_Ser-Thr"/>
    <property type="match status" value="1"/>
</dbReference>
<keyword evidence="4 18" id="KW-0812">Transmembrane</keyword>
<evidence type="ECO:0000256" key="5">
    <source>
        <dbReference type="ARBA" id="ARBA00022729"/>
    </source>
</evidence>
<evidence type="ECO:0000256" key="6">
    <source>
        <dbReference type="ARBA" id="ARBA00022741"/>
    </source>
</evidence>
<dbReference type="GO" id="GO:0005886">
    <property type="term" value="C:plasma membrane"/>
    <property type="evidence" value="ECO:0007669"/>
    <property type="project" value="UniProtKB-SubCell"/>
</dbReference>
<dbReference type="PANTHER" id="PTHR24416:SF604">
    <property type="entry name" value="RECEPTOR PROTEIN-TYROSINE KINASE"/>
    <property type="match status" value="1"/>
</dbReference>
<feature type="domain" description="Protein kinase" evidence="22">
    <location>
        <begin position="992"/>
        <end position="1281"/>
    </location>
</feature>
<comment type="subcellular location">
    <subcellularLocation>
        <location evidence="1">Cell membrane</location>
        <topology evidence="1">Single-pass type I membrane protein</topology>
    </subcellularLocation>
</comment>
<dbReference type="GO" id="GO:0043235">
    <property type="term" value="C:receptor complex"/>
    <property type="evidence" value="ECO:0007669"/>
    <property type="project" value="TreeGrafter"/>
</dbReference>
<keyword evidence="5 21" id="KW-0732">Signal</keyword>
<evidence type="ECO:0000256" key="16">
    <source>
        <dbReference type="PROSITE-ProRule" id="PRU00124"/>
    </source>
</evidence>
<evidence type="ECO:0000256" key="9">
    <source>
        <dbReference type="ARBA" id="ARBA00022989"/>
    </source>
</evidence>
<keyword evidence="23" id="KW-1185">Reference proteome</keyword>
<dbReference type="InterPro" id="IPR008266">
    <property type="entry name" value="Tyr_kinase_AS"/>
</dbReference>
<dbReference type="GO" id="GO:0007169">
    <property type="term" value="P:cell surface receptor protein tyrosine kinase signaling pathway"/>
    <property type="evidence" value="ECO:0007669"/>
    <property type="project" value="InterPro"/>
</dbReference>
<dbReference type="InterPro" id="IPR050122">
    <property type="entry name" value="RTK"/>
</dbReference>
<feature type="region of interest" description="Disordered" evidence="19">
    <location>
        <begin position="1373"/>
        <end position="1448"/>
    </location>
</feature>
<dbReference type="Proteomes" id="UP000492821">
    <property type="component" value="Unassembled WGS sequence"/>
</dbReference>
<dbReference type="InterPro" id="IPR055163">
    <property type="entry name" value="ALK/LTK-like_GRD"/>
</dbReference>
<dbReference type="GO" id="GO:0004714">
    <property type="term" value="F:transmembrane receptor protein tyrosine kinase activity"/>
    <property type="evidence" value="ECO:0007669"/>
    <property type="project" value="UniProtKB-EC"/>
</dbReference>
<dbReference type="InterPro" id="IPR011009">
    <property type="entry name" value="Kinase-like_dom_sf"/>
</dbReference>
<dbReference type="PROSITE" id="PS00109">
    <property type="entry name" value="PROTEIN_KINASE_TYR"/>
    <property type="match status" value="1"/>
</dbReference>
<evidence type="ECO:0000256" key="13">
    <source>
        <dbReference type="ARBA" id="ARBA00023170"/>
    </source>
</evidence>
<comment type="similarity">
    <text evidence="18">Belongs to the protein kinase superfamily. Tyr protein kinase family. Insulin receptor subfamily.</text>
</comment>
<evidence type="ECO:0000256" key="4">
    <source>
        <dbReference type="ARBA" id="ARBA00022692"/>
    </source>
</evidence>
<dbReference type="InterPro" id="IPR001245">
    <property type="entry name" value="Ser-Thr/Tyr_kinase_cat_dom"/>
</dbReference>
<evidence type="ECO:0000256" key="21">
    <source>
        <dbReference type="SAM" id="SignalP"/>
    </source>
</evidence>
<dbReference type="GO" id="GO:0005524">
    <property type="term" value="F:ATP binding"/>
    <property type="evidence" value="ECO:0007669"/>
    <property type="project" value="UniProtKB-UniRule"/>
</dbReference>
<evidence type="ECO:0000256" key="14">
    <source>
        <dbReference type="ARBA" id="ARBA00023180"/>
    </source>
</evidence>
<dbReference type="Gene3D" id="2.60.120.200">
    <property type="match status" value="2"/>
</dbReference>
<dbReference type="SUPFAM" id="SSF56112">
    <property type="entry name" value="Protein kinase-like (PK-like)"/>
    <property type="match status" value="1"/>
</dbReference>
<proteinExistence type="inferred from homology"/>
<dbReference type="Pfam" id="PF12810">
    <property type="entry name" value="ALK_LTK_GRD"/>
    <property type="match status" value="1"/>
</dbReference>
<dbReference type="PROSITE" id="PS00107">
    <property type="entry name" value="PROTEIN_KINASE_ATP"/>
    <property type="match status" value="1"/>
</dbReference>
<evidence type="ECO:0000256" key="10">
    <source>
        <dbReference type="ARBA" id="ARBA00023136"/>
    </source>
</evidence>
<dbReference type="InterPro" id="IPR002011">
    <property type="entry name" value="Tyr_kinase_rcpt_2_CS"/>
</dbReference>
<feature type="signal peptide" evidence="21">
    <location>
        <begin position="1"/>
        <end position="20"/>
    </location>
</feature>
<evidence type="ECO:0000256" key="2">
    <source>
        <dbReference type="ARBA" id="ARBA00022475"/>
    </source>
</evidence>
<dbReference type="Gene3D" id="3.30.200.20">
    <property type="entry name" value="Phosphorylase Kinase, domain 1"/>
    <property type="match status" value="1"/>
</dbReference>
<dbReference type="SMART" id="SM00219">
    <property type="entry name" value="TyrKc"/>
    <property type="match status" value="1"/>
</dbReference>
<evidence type="ECO:0000313" key="23">
    <source>
        <dbReference type="Proteomes" id="UP000492821"/>
    </source>
</evidence>
<sequence>MKFVKLYLLIAIFLIEVSFAKNKAVVCDFEKDRPCDWYFTNSEEIKAAEQQKARKLHVNATISNLPGVSEYGSKPNSDGNFKIVTGMMSPAKSSAYAYYSSNRHSKKVAMIISPYYQHASASCALTFNYRIIGEKGAHLLVSTQLIPFHVISSEEISDEEAADWITPTQRQTIPASDSMADSQQVIVQIGEILQPTRIRIECHAKGAGGGHSGNGMGGDLNVECMVDDIRFENCNENIWRPNLCSMDTHPKRYLCHQYKDQKCVDYADICDMHQDCPGREDEDPQLHNCKLAPSSARCTFEETRYEAGCENWVIVNMPNSVELIKLASVAAPANSPQSLQSSLTKMPLDKTNNQPNSGHYLMFSTFGHDHAVNNKFSPDSSSRSGHSGGGILYSHAMTPIYPRMDPRLGEPSSKLFGTCMMRFFFCHVGSTNFQIILERIKSHHKQVIWTPPRASLVEPCVWEKAAVALDYQNSEYFLKFGIAKMNNHKAMFLMDDFSMTPNCFLMKDSLLESTLPPSITLTSCGLSGAIPPDSKRCETLGAQNRRIDGEVAISGRRSFMVDKKVEYRIELYGAAGGLLPGRAKSENFGSMVILNHVFDMADEVTFVVGQTGETPCQTRTTSKKFQEITEILCSPTTRTKSRLRDFPMDVPGTAGGGASAIFVNGQALAIAGGGAGIYPEELIDADLHQSTKNDHFFDYIPASRSLRSIRAAQNSDSDTSFWAAGPGGAYNSSNHQYSQDDNCPDCAIMRGQLLSASNAKPGGCPAGRPWTLLGGFGGGGASCGPGGGGGAGFNGGAPGQKTPGEPGTSAVFAPVQKFISKTGINDANGKIVLRECTLTCVINATCRFEDPVDGQIPREYCECSNGVRVTGSDSCASGIQSVVGRVKNTIDATHPRTLLTLILLLLLMMLCPCLLFILFRIYSTRRKTKAFKNFHNELQLIATDPLGMGNGAGAIVTRGSISSNGRMNLITGNPLYQYTGLQQVPYVSREWCEFHDVIGHGAFGEVQSGTMTSPGGKPFRVAIKTLPVESNPEVISDFQTEARILSNFNHPNIVRFYGVCFDSVPKFIVLELLEGGDLKNYLRECRPKGLQSNGSSSIPTSPATHTPPSTSFTLMMSDLVQMALDVAKGCEYLECNKFVHRDIAARNCLLTSKNPLMRVVKIADFGMARDIYSNDYYRKGGRAFLPVKWMPPEAFLDGIFTSKTDTWAFGILLWELFSIGFTPYTGRQNQEVMQLIVSGGRLDPPIGTPDEVYKFMICCWETSAELRPNFTQIVAFLNAALKLNSVVDAPLPPIVHKMVHKKSSTPPSIRSSAPPGDNDLGTTSQATISTMVTSMTESTTTSSYDSMPTKGEGVTHNLCAPYETKLARPVISMNPPLERVASGDESMSSHDESTLHDTCSVKQSPYAIGTIGGQPGESSSSLQKDHPSGASLRSQGTAPPGSGSAASLPFHKRLFRKSFERPKTGPNQPLISSTTSSSSSTTGGGRGESASPAAAAASQQSSSVKRNDNQSPPLPSQLL</sequence>
<protein>
    <recommendedName>
        <fullName evidence="18">Tyrosine-protein kinase receptor</fullName>
        <ecNumber evidence="18">2.7.10.1</ecNumber>
    </recommendedName>
</protein>
<feature type="chain" id="PRO_5028800779" description="Tyrosine-protein kinase receptor" evidence="21">
    <location>
        <begin position="21"/>
        <end position="1519"/>
    </location>
</feature>
<evidence type="ECO:0000256" key="3">
    <source>
        <dbReference type="ARBA" id="ARBA00022679"/>
    </source>
</evidence>
<keyword evidence="2" id="KW-1003">Cell membrane</keyword>
<dbReference type="InterPro" id="IPR017441">
    <property type="entry name" value="Protein_kinase_ATP_BS"/>
</dbReference>
<name>A0A7E4VUV3_PANRE</name>
<evidence type="ECO:0000256" key="1">
    <source>
        <dbReference type="ARBA" id="ARBA00004251"/>
    </source>
</evidence>
<evidence type="ECO:0000256" key="20">
    <source>
        <dbReference type="SAM" id="Phobius"/>
    </source>
</evidence>
<dbReference type="Gene3D" id="1.10.510.10">
    <property type="entry name" value="Transferase(Phosphotransferase) domain 1"/>
    <property type="match status" value="1"/>
</dbReference>
<dbReference type="PROSITE" id="PS50011">
    <property type="entry name" value="PROTEIN_KINASE_DOM"/>
    <property type="match status" value="1"/>
</dbReference>
<keyword evidence="11" id="KW-0829">Tyrosine-protein kinase</keyword>
<evidence type="ECO:0000256" key="15">
    <source>
        <dbReference type="ARBA" id="ARBA00051243"/>
    </source>
</evidence>
<keyword evidence="10 20" id="KW-0472">Membrane</keyword>
<comment type="caution">
    <text evidence="16">Lacks conserved residue(s) required for the propagation of feature annotation.</text>
</comment>
<evidence type="ECO:0000256" key="11">
    <source>
        <dbReference type="ARBA" id="ARBA00023137"/>
    </source>
</evidence>
<comment type="catalytic activity">
    <reaction evidence="15 18">
        <text>L-tyrosyl-[protein] + ATP = O-phospho-L-tyrosyl-[protein] + ADP + H(+)</text>
        <dbReference type="Rhea" id="RHEA:10596"/>
        <dbReference type="Rhea" id="RHEA-COMP:10136"/>
        <dbReference type="Rhea" id="RHEA-COMP:20101"/>
        <dbReference type="ChEBI" id="CHEBI:15378"/>
        <dbReference type="ChEBI" id="CHEBI:30616"/>
        <dbReference type="ChEBI" id="CHEBI:46858"/>
        <dbReference type="ChEBI" id="CHEBI:61978"/>
        <dbReference type="ChEBI" id="CHEBI:456216"/>
        <dbReference type="EC" id="2.7.10.1"/>
    </reaction>
</comment>
<keyword evidence="8 17" id="KW-0067">ATP-binding</keyword>
<evidence type="ECO:0000259" key="22">
    <source>
        <dbReference type="PROSITE" id="PS50011"/>
    </source>
</evidence>
<evidence type="ECO:0000256" key="8">
    <source>
        <dbReference type="ARBA" id="ARBA00022840"/>
    </source>
</evidence>
<keyword evidence="12" id="KW-1015">Disulfide bond</keyword>
<dbReference type="PRINTS" id="PR00109">
    <property type="entry name" value="TYRKINASE"/>
</dbReference>
<organism evidence="23 24">
    <name type="scientific">Panagrellus redivivus</name>
    <name type="common">Microworm</name>
    <dbReference type="NCBI Taxonomy" id="6233"/>
    <lineage>
        <taxon>Eukaryota</taxon>
        <taxon>Metazoa</taxon>
        <taxon>Ecdysozoa</taxon>
        <taxon>Nematoda</taxon>
        <taxon>Chromadorea</taxon>
        <taxon>Rhabditida</taxon>
        <taxon>Tylenchina</taxon>
        <taxon>Panagrolaimomorpha</taxon>
        <taxon>Panagrolaimoidea</taxon>
        <taxon>Panagrolaimidae</taxon>
        <taxon>Panagrellus</taxon>
    </lineage>
</organism>
<evidence type="ECO:0000256" key="19">
    <source>
        <dbReference type="SAM" id="MobiDB-lite"/>
    </source>
</evidence>
<keyword evidence="18" id="KW-0597">Phosphoprotein</keyword>
<evidence type="ECO:0000256" key="18">
    <source>
        <dbReference type="RuleBase" id="RU000312"/>
    </source>
</evidence>
<keyword evidence="13 18" id="KW-0675">Receptor</keyword>
<keyword evidence="14" id="KW-0325">Glycoprotein</keyword>
<feature type="region of interest" description="Disordered" evidence="19">
    <location>
        <begin position="1299"/>
        <end position="1323"/>
    </location>
</feature>
<feature type="compositionally biased region" description="Low complexity" evidence="19">
    <location>
        <begin position="1472"/>
        <end position="1481"/>
    </location>
</feature>
<feature type="compositionally biased region" description="Low complexity" evidence="19">
    <location>
        <begin position="1488"/>
        <end position="1503"/>
    </location>
</feature>
<keyword evidence="7" id="KW-0418">Kinase</keyword>
<dbReference type="InterPro" id="IPR020635">
    <property type="entry name" value="Tyr_kinase_cat_dom"/>
</dbReference>
<dbReference type="PROSITE" id="PS50068">
    <property type="entry name" value="LDLRA_2"/>
    <property type="match status" value="1"/>
</dbReference>
<evidence type="ECO:0000256" key="12">
    <source>
        <dbReference type="ARBA" id="ARBA00023157"/>
    </source>
</evidence>
<keyword evidence="9 20" id="KW-1133">Transmembrane helix</keyword>
<evidence type="ECO:0000256" key="7">
    <source>
        <dbReference type="ARBA" id="ARBA00022777"/>
    </source>
</evidence>
<reference evidence="23" key="1">
    <citation type="journal article" date="2013" name="Genetics">
        <title>The draft genome and transcriptome of Panagrellus redivivus are shaped by the harsh demands of a free-living lifestyle.</title>
        <authorList>
            <person name="Srinivasan J."/>
            <person name="Dillman A.R."/>
            <person name="Macchietto M.G."/>
            <person name="Heikkinen L."/>
            <person name="Lakso M."/>
            <person name="Fracchia K.M."/>
            <person name="Antoshechkin I."/>
            <person name="Mortazavi A."/>
            <person name="Wong G."/>
            <person name="Sternberg P.W."/>
        </authorList>
    </citation>
    <scope>NUCLEOTIDE SEQUENCE [LARGE SCALE GENOMIC DNA]</scope>
    <source>
        <strain evidence="23">MT8872</strain>
    </source>
</reference>
<accession>A0A7E4VUV3</accession>
<keyword evidence="3" id="KW-0808">Transferase</keyword>
<dbReference type="GO" id="GO:0045664">
    <property type="term" value="P:regulation of neuron differentiation"/>
    <property type="evidence" value="ECO:0007669"/>
    <property type="project" value="TreeGrafter"/>
</dbReference>
<feature type="region of interest" description="Disordered" evidence="19">
    <location>
        <begin position="1460"/>
        <end position="1519"/>
    </location>
</feature>